<protein>
    <submittedName>
        <fullName evidence="2">Uncharacterized protein</fullName>
    </submittedName>
</protein>
<evidence type="ECO:0000313" key="2">
    <source>
        <dbReference type="EMBL" id="CAE4596443.1"/>
    </source>
</evidence>
<accession>A0A7S4QWV0</accession>
<sequence>MWAGGMDEEWSWSAESLGSALVGSAGSDLLTQISGGDGDLERRARTRNLSDDDGVSDLHWSEDRSRDEARDEPYPDLHIIDGNLVSSARVTGFFCMDVLAAQDLASDRSLSPIMRSYLTADARVPPPPLTSRTGPLEAAIRASEAARARAPRRFPHERRIVSL</sequence>
<name>A0A7S4QWV0_9DINO</name>
<dbReference type="EMBL" id="HBNR01038844">
    <property type="protein sequence ID" value="CAE4596443.1"/>
    <property type="molecule type" value="Transcribed_RNA"/>
</dbReference>
<gene>
    <name evidence="2" type="ORF">AMON00008_LOCUS26868</name>
</gene>
<proteinExistence type="predicted"/>
<dbReference type="AlphaFoldDB" id="A0A7S4QWV0"/>
<feature type="region of interest" description="Disordered" evidence="1">
    <location>
        <begin position="32"/>
        <end position="76"/>
    </location>
</feature>
<organism evidence="2">
    <name type="scientific">Alexandrium monilatum</name>
    <dbReference type="NCBI Taxonomy" id="311494"/>
    <lineage>
        <taxon>Eukaryota</taxon>
        <taxon>Sar</taxon>
        <taxon>Alveolata</taxon>
        <taxon>Dinophyceae</taxon>
        <taxon>Gonyaulacales</taxon>
        <taxon>Pyrocystaceae</taxon>
        <taxon>Alexandrium</taxon>
    </lineage>
</organism>
<evidence type="ECO:0000256" key="1">
    <source>
        <dbReference type="SAM" id="MobiDB-lite"/>
    </source>
</evidence>
<reference evidence="2" key="1">
    <citation type="submission" date="2021-01" db="EMBL/GenBank/DDBJ databases">
        <authorList>
            <person name="Corre E."/>
            <person name="Pelletier E."/>
            <person name="Niang G."/>
            <person name="Scheremetjew M."/>
            <person name="Finn R."/>
            <person name="Kale V."/>
            <person name="Holt S."/>
            <person name="Cochrane G."/>
            <person name="Meng A."/>
            <person name="Brown T."/>
            <person name="Cohen L."/>
        </authorList>
    </citation>
    <scope>NUCLEOTIDE SEQUENCE</scope>
    <source>
        <strain evidence="2">CCMP3105</strain>
    </source>
</reference>
<feature type="compositionally biased region" description="Basic and acidic residues" evidence="1">
    <location>
        <begin position="59"/>
        <end position="76"/>
    </location>
</feature>